<sequence>MRGKEETLSLLACAVDEARRAGVEGEANIEAYRESTMRSAWGEVHQTPVAEAAVLRVEVRDGLRAATVEIAETSQQAIREAIARGCALLSDVPENPYLPDLANQPENLPEEILGLQELLDFSDDLAIKERAFDRIRRASQGTALTGSARFFTAGCEKGVANTAGLSRYHTASHAFLALVVSETAGLSSYAERAAEVPSAVDVEGAIEEAFSRAALMQRLPVLDPFADGKGSRAYDAIFTHYAVGEWLWYLSWSFDGLSIHERTSYLGGRKLGDIIAGSNVTLAEDWRHLEVVALPFDYEGRTSQRVPFIEHGRFRGAVYDGMSAKKAGVESTGHSGGARCLVLQGGEKTFDELIALSDRPTVIATFLNYPGMPDEREAVFTATTRYGTFFAEDGKARAVCPPLRLRVRSFDALSRIEGMTPSHLLRGQENYGMFEPVSFVIPAMRIRDVDFVGSNA</sequence>
<gene>
    <name evidence="2" type="ORF">A2682_03780</name>
</gene>
<dbReference type="STRING" id="1802363.A2682_03780"/>
<evidence type="ECO:0000313" key="3">
    <source>
        <dbReference type="Proteomes" id="UP000178690"/>
    </source>
</evidence>
<proteinExistence type="predicted"/>
<dbReference type="SUPFAM" id="SSF111283">
    <property type="entry name" value="Putative modulator of DNA gyrase, PmbA/TldD"/>
    <property type="match status" value="1"/>
</dbReference>
<dbReference type="Proteomes" id="UP000178690">
    <property type="component" value="Unassembled WGS sequence"/>
</dbReference>
<dbReference type="PANTHER" id="PTHR43666:SF1">
    <property type="entry name" value="CONSERVED PROTEIN"/>
    <property type="match status" value="1"/>
</dbReference>
<dbReference type="AlphaFoldDB" id="A0A1G2PLF2"/>
<protein>
    <recommendedName>
        <fullName evidence="1">Metalloprotease TldD/E C-terminal domain-containing protein</fullName>
    </recommendedName>
</protein>
<feature type="domain" description="Metalloprotease TldD/E C-terminal" evidence="1">
    <location>
        <begin position="232"/>
        <end position="452"/>
    </location>
</feature>
<dbReference type="Pfam" id="PF19289">
    <property type="entry name" value="PmbA_TldD_3rd"/>
    <property type="match status" value="1"/>
</dbReference>
<dbReference type="Gene3D" id="3.30.2290.10">
    <property type="entry name" value="PmbA/TldD superfamily"/>
    <property type="match status" value="1"/>
</dbReference>
<dbReference type="InterPro" id="IPR035068">
    <property type="entry name" value="TldD/PmbA_N"/>
</dbReference>
<reference evidence="2 3" key="1">
    <citation type="journal article" date="2016" name="Nat. Commun.">
        <title>Thousands of microbial genomes shed light on interconnected biogeochemical processes in an aquifer system.</title>
        <authorList>
            <person name="Anantharaman K."/>
            <person name="Brown C.T."/>
            <person name="Hug L.A."/>
            <person name="Sharon I."/>
            <person name="Castelle C.J."/>
            <person name="Probst A.J."/>
            <person name="Thomas B.C."/>
            <person name="Singh A."/>
            <person name="Wilkins M.J."/>
            <person name="Karaoz U."/>
            <person name="Brodie E.L."/>
            <person name="Williams K.H."/>
            <person name="Hubbard S.S."/>
            <person name="Banfield J.F."/>
        </authorList>
    </citation>
    <scope>NUCLEOTIDE SEQUENCE [LARGE SCALE GENOMIC DNA]</scope>
    <source>
        <strain evidence="3">RIFCSPHIGHO2_01_FULL_58_15</strain>
    </source>
</reference>
<dbReference type="InterPro" id="IPR036059">
    <property type="entry name" value="TldD/PmbA_sf"/>
</dbReference>
<comment type="caution">
    <text evidence="2">The sequence shown here is derived from an EMBL/GenBank/DDBJ whole genome shotgun (WGS) entry which is preliminary data.</text>
</comment>
<evidence type="ECO:0000313" key="2">
    <source>
        <dbReference type="EMBL" id="OHA49127.1"/>
    </source>
</evidence>
<dbReference type="EMBL" id="MHST01000013">
    <property type="protein sequence ID" value="OHA49127.1"/>
    <property type="molecule type" value="Genomic_DNA"/>
</dbReference>
<dbReference type="GO" id="GO:0008237">
    <property type="term" value="F:metallopeptidase activity"/>
    <property type="evidence" value="ECO:0007669"/>
    <property type="project" value="InterPro"/>
</dbReference>
<organism evidence="2 3">
    <name type="scientific">Terrybacteria sp. (strain RIFCSPHIGHO2_01_FULL_58_15)</name>
    <dbReference type="NCBI Taxonomy" id="1802363"/>
    <lineage>
        <taxon>Bacteria</taxon>
        <taxon>Candidatus Terryibacteriota</taxon>
    </lineage>
</organism>
<dbReference type="InterPro" id="IPR045569">
    <property type="entry name" value="Metalloprtase-TldD/E_C"/>
</dbReference>
<accession>A0A1G2PLF2</accession>
<dbReference type="GO" id="GO:0006508">
    <property type="term" value="P:proteolysis"/>
    <property type="evidence" value="ECO:0007669"/>
    <property type="project" value="InterPro"/>
</dbReference>
<name>A0A1G2PLF2_TERXR</name>
<evidence type="ECO:0000259" key="1">
    <source>
        <dbReference type="Pfam" id="PF19289"/>
    </source>
</evidence>
<dbReference type="PANTHER" id="PTHR43666">
    <property type="entry name" value="TLDD PROTEIN"/>
    <property type="match status" value="1"/>
</dbReference>